<keyword evidence="3" id="KW-1003">Cell membrane</keyword>
<dbReference type="EMBL" id="JABXBU010002227">
    <property type="protein sequence ID" value="KAF8773855.1"/>
    <property type="molecule type" value="Genomic_DNA"/>
</dbReference>
<accession>A0A8T0EMV5</accession>
<sequence length="351" mass="39981">MENGAVLMEDGTWSGIIGMVARGEADMGLTYLAIMEDRSEVVDFSAPYYTIDRTFVTDKPGQLPKYAVFLYPFELKVWILFFIFLVIMPFLVRNLIFSRTYIISHLPDPLKQLFRFISREQSIESSILQTTWLIAFTFIIFIYSSVLLSFLLVPLQDPGIKDFHEMAYAVQKGNFKCLAPEGSVDVQLMLKSDSYHLKVLGNVIRQKNWFYQSRNVDTSKTIGKKLALLGPRLILQSRYGIPPFTNKFISDDSIVEMSTAIALKKGFCCKSRLDDVILRIVSGGLFQKLVDEKLFETRTLLSSVTSTKAATKSLTISDVYGIFLLLTLSYMASFLLLTAEILYKRYNIEKP</sequence>
<evidence type="ECO:0000256" key="8">
    <source>
        <dbReference type="ARBA" id="ARBA00023170"/>
    </source>
</evidence>
<keyword evidence="6" id="KW-0406">Ion transport</keyword>
<dbReference type="GO" id="GO:0005886">
    <property type="term" value="C:plasma membrane"/>
    <property type="evidence" value="ECO:0007669"/>
    <property type="project" value="UniProtKB-SubCell"/>
</dbReference>
<dbReference type="PANTHER" id="PTHR42643">
    <property type="entry name" value="IONOTROPIC RECEPTOR 20A-RELATED"/>
    <property type="match status" value="1"/>
</dbReference>
<feature type="transmembrane region" description="Helical" evidence="12">
    <location>
        <begin position="77"/>
        <end position="96"/>
    </location>
</feature>
<dbReference type="Proteomes" id="UP000807504">
    <property type="component" value="Unassembled WGS sequence"/>
</dbReference>
<keyword evidence="9" id="KW-0325">Glycoprotein</keyword>
<keyword evidence="5 12" id="KW-1133">Transmembrane helix</keyword>
<evidence type="ECO:0000313" key="15">
    <source>
        <dbReference type="Proteomes" id="UP000807504"/>
    </source>
</evidence>
<evidence type="ECO:0000256" key="9">
    <source>
        <dbReference type="ARBA" id="ARBA00023180"/>
    </source>
</evidence>
<keyword evidence="4 12" id="KW-0812">Transmembrane</keyword>
<reference evidence="14" key="2">
    <citation type="submission" date="2020-06" db="EMBL/GenBank/DDBJ databases">
        <authorList>
            <person name="Sheffer M."/>
        </authorList>
    </citation>
    <scope>NUCLEOTIDE SEQUENCE</scope>
</reference>
<evidence type="ECO:0000256" key="1">
    <source>
        <dbReference type="ARBA" id="ARBA00004651"/>
    </source>
</evidence>
<comment type="caution">
    <text evidence="14">The sequence shown here is derived from an EMBL/GenBank/DDBJ whole genome shotgun (WGS) entry which is preliminary data.</text>
</comment>
<name>A0A8T0EMV5_ARGBR</name>
<keyword evidence="2" id="KW-0813">Transport</keyword>
<keyword evidence="10" id="KW-1071">Ligand-gated ion channel</keyword>
<evidence type="ECO:0000313" key="14">
    <source>
        <dbReference type="EMBL" id="KAF8773855.1"/>
    </source>
</evidence>
<keyword evidence="7 12" id="KW-0472">Membrane</keyword>
<dbReference type="Pfam" id="PF10613">
    <property type="entry name" value="Lig_chan-Glu_bd"/>
    <property type="match status" value="1"/>
</dbReference>
<keyword evidence="11" id="KW-0407">Ion channel</keyword>
<evidence type="ECO:0000256" key="11">
    <source>
        <dbReference type="ARBA" id="ARBA00023303"/>
    </source>
</evidence>
<dbReference type="InterPro" id="IPR052192">
    <property type="entry name" value="Insect_Ionotropic_Sensory_Rcpt"/>
</dbReference>
<dbReference type="AlphaFoldDB" id="A0A8T0EMV5"/>
<keyword evidence="15" id="KW-1185">Reference proteome</keyword>
<gene>
    <name evidence="14" type="ORF">HNY73_016471</name>
</gene>
<feature type="domain" description="Ionotropic glutamate receptor L-glutamate and glycine-binding" evidence="13">
    <location>
        <begin position="4"/>
        <end position="60"/>
    </location>
</feature>
<evidence type="ECO:0000256" key="2">
    <source>
        <dbReference type="ARBA" id="ARBA00022448"/>
    </source>
</evidence>
<dbReference type="InterPro" id="IPR019594">
    <property type="entry name" value="Glu/Gly-bd"/>
</dbReference>
<evidence type="ECO:0000259" key="13">
    <source>
        <dbReference type="Pfam" id="PF10613"/>
    </source>
</evidence>
<keyword evidence="8 14" id="KW-0675">Receptor</keyword>
<dbReference type="Gene3D" id="3.40.190.10">
    <property type="entry name" value="Periplasmic binding protein-like II"/>
    <property type="match status" value="1"/>
</dbReference>
<evidence type="ECO:0000256" key="12">
    <source>
        <dbReference type="SAM" id="Phobius"/>
    </source>
</evidence>
<evidence type="ECO:0000256" key="4">
    <source>
        <dbReference type="ARBA" id="ARBA00022692"/>
    </source>
</evidence>
<evidence type="ECO:0000256" key="3">
    <source>
        <dbReference type="ARBA" id="ARBA00022475"/>
    </source>
</evidence>
<dbReference type="SUPFAM" id="SSF53850">
    <property type="entry name" value="Periplasmic binding protein-like II"/>
    <property type="match status" value="1"/>
</dbReference>
<dbReference type="GO" id="GO:0015276">
    <property type="term" value="F:ligand-gated monoatomic ion channel activity"/>
    <property type="evidence" value="ECO:0007669"/>
    <property type="project" value="InterPro"/>
</dbReference>
<evidence type="ECO:0000256" key="10">
    <source>
        <dbReference type="ARBA" id="ARBA00023286"/>
    </source>
</evidence>
<organism evidence="14 15">
    <name type="scientific">Argiope bruennichi</name>
    <name type="common">Wasp spider</name>
    <name type="synonym">Aranea bruennichi</name>
    <dbReference type="NCBI Taxonomy" id="94029"/>
    <lineage>
        <taxon>Eukaryota</taxon>
        <taxon>Metazoa</taxon>
        <taxon>Ecdysozoa</taxon>
        <taxon>Arthropoda</taxon>
        <taxon>Chelicerata</taxon>
        <taxon>Arachnida</taxon>
        <taxon>Araneae</taxon>
        <taxon>Araneomorphae</taxon>
        <taxon>Entelegynae</taxon>
        <taxon>Araneoidea</taxon>
        <taxon>Araneidae</taxon>
        <taxon>Argiope</taxon>
    </lineage>
</organism>
<evidence type="ECO:0000256" key="5">
    <source>
        <dbReference type="ARBA" id="ARBA00022989"/>
    </source>
</evidence>
<evidence type="ECO:0000256" key="6">
    <source>
        <dbReference type="ARBA" id="ARBA00023065"/>
    </source>
</evidence>
<evidence type="ECO:0000256" key="7">
    <source>
        <dbReference type="ARBA" id="ARBA00023136"/>
    </source>
</evidence>
<feature type="transmembrane region" description="Helical" evidence="12">
    <location>
        <begin position="319"/>
        <end position="343"/>
    </location>
</feature>
<dbReference type="PANTHER" id="PTHR42643:SF24">
    <property type="entry name" value="IONOTROPIC RECEPTOR 60A"/>
    <property type="match status" value="1"/>
</dbReference>
<comment type="subcellular location">
    <subcellularLocation>
        <location evidence="1">Cell membrane</location>
        <topology evidence="1">Multi-pass membrane protein</topology>
    </subcellularLocation>
</comment>
<proteinExistence type="predicted"/>
<protein>
    <submittedName>
        <fullName evidence="14">Glutamate receptor ionotropic like protein</fullName>
    </submittedName>
</protein>
<feature type="transmembrane region" description="Helical" evidence="12">
    <location>
        <begin position="132"/>
        <end position="153"/>
    </location>
</feature>
<reference evidence="14" key="1">
    <citation type="journal article" date="2020" name="bioRxiv">
        <title>Chromosome-level reference genome of the European wasp spider Argiope bruennichi: a resource for studies on range expansion and evolutionary adaptation.</title>
        <authorList>
            <person name="Sheffer M.M."/>
            <person name="Hoppe A."/>
            <person name="Krehenwinkel H."/>
            <person name="Uhl G."/>
            <person name="Kuss A.W."/>
            <person name="Jensen L."/>
            <person name="Jensen C."/>
            <person name="Gillespie R.G."/>
            <person name="Hoff K.J."/>
            <person name="Prost S."/>
        </authorList>
    </citation>
    <scope>NUCLEOTIDE SEQUENCE</scope>
</reference>